<evidence type="ECO:0000313" key="3">
    <source>
        <dbReference type="Proteomes" id="UP000634780"/>
    </source>
</evidence>
<dbReference type="Proteomes" id="UP000634780">
    <property type="component" value="Unassembled WGS sequence"/>
</dbReference>
<organism evidence="2 3">
    <name type="scientific">Streptomyces flavofungini</name>
    <dbReference type="NCBI Taxonomy" id="68200"/>
    <lineage>
        <taxon>Bacteria</taxon>
        <taxon>Bacillati</taxon>
        <taxon>Actinomycetota</taxon>
        <taxon>Actinomycetes</taxon>
        <taxon>Kitasatosporales</taxon>
        <taxon>Streptomycetaceae</taxon>
        <taxon>Streptomyces</taxon>
    </lineage>
</organism>
<reference evidence="2 3" key="1">
    <citation type="submission" date="2020-12" db="EMBL/GenBank/DDBJ databases">
        <title>Streptomyces typhae sp. nov., a novel endophytic actinomycete isolated from the root of cattail pollen (Typha angustifolia L.).</title>
        <authorList>
            <person name="Peng C."/>
            <person name="Liu C."/>
        </authorList>
    </citation>
    <scope>NUCLEOTIDE SEQUENCE [LARGE SCALE GENOMIC DNA]</scope>
    <source>
        <strain evidence="2 3">JCM 4753</strain>
    </source>
</reference>
<sequence length="151" mass="16557">MNMQEAAEHADAILDGTFSAIKPAVHWTHGESTEGDCGVSRRRAVMTIISEERRGSFFGVVERHWQKEGYSRIDVSRNPKSPATYFETPDGFRVRLRIGGDGQAHFEVATPCVDKSSVAPPKAKTVGPNFAGGPIPEPNVRSDFWSTDAPE</sequence>
<protein>
    <submittedName>
        <fullName evidence="2">Uncharacterized protein</fullName>
    </submittedName>
</protein>
<dbReference type="EMBL" id="JAEKOZ010000049">
    <property type="protein sequence ID" value="MBJ3813077.1"/>
    <property type="molecule type" value="Genomic_DNA"/>
</dbReference>
<feature type="region of interest" description="Disordered" evidence="1">
    <location>
        <begin position="117"/>
        <end position="151"/>
    </location>
</feature>
<comment type="caution">
    <text evidence="2">The sequence shown here is derived from an EMBL/GenBank/DDBJ whole genome shotgun (WGS) entry which is preliminary data.</text>
</comment>
<evidence type="ECO:0000313" key="2">
    <source>
        <dbReference type="EMBL" id="MBJ3813077.1"/>
    </source>
</evidence>
<accession>A0ABS0XIQ0</accession>
<keyword evidence="3" id="KW-1185">Reference proteome</keyword>
<proteinExistence type="predicted"/>
<name>A0ABS0XIQ0_9ACTN</name>
<gene>
    <name evidence="2" type="ORF">JGB26_39480</name>
</gene>
<evidence type="ECO:0000256" key="1">
    <source>
        <dbReference type="SAM" id="MobiDB-lite"/>
    </source>
</evidence>